<evidence type="ECO:0000313" key="2">
    <source>
        <dbReference type="EMBL" id="SHJ41610.1"/>
    </source>
</evidence>
<dbReference type="Proteomes" id="UP000184001">
    <property type="component" value="Unassembled WGS sequence"/>
</dbReference>
<proteinExistence type="predicted"/>
<evidence type="ECO:0000259" key="1">
    <source>
        <dbReference type="Pfam" id="PF01326"/>
    </source>
</evidence>
<dbReference type="GO" id="GO:0005524">
    <property type="term" value="F:ATP binding"/>
    <property type="evidence" value="ECO:0007669"/>
    <property type="project" value="InterPro"/>
</dbReference>
<dbReference type="RefSeq" id="WP_143154827.1">
    <property type="nucleotide sequence ID" value="NZ_CP192219.1"/>
</dbReference>
<feature type="domain" description="Pyruvate phosphate dikinase AMP/ATP-binding" evidence="1">
    <location>
        <begin position="433"/>
        <end position="817"/>
    </location>
</feature>
<organism evidence="2 3">
    <name type="scientific">Halodesulfovibrio aestuarii</name>
    <dbReference type="NCBI Taxonomy" id="126333"/>
    <lineage>
        <taxon>Bacteria</taxon>
        <taxon>Pseudomonadati</taxon>
        <taxon>Thermodesulfobacteriota</taxon>
        <taxon>Desulfovibrionia</taxon>
        <taxon>Desulfovibrionales</taxon>
        <taxon>Desulfovibrionaceae</taxon>
        <taxon>Halodesulfovibrio</taxon>
    </lineage>
</organism>
<keyword evidence="2" id="KW-0670">Pyruvate</keyword>
<gene>
    <name evidence="2" type="ORF">SAMN05660830_02416</name>
</gene>
<sequence length="996" mass="113268">MALSDFCHRITAENKFTVYHDLMREKVKHILLVSSPYDAWVMEEDCDLSERLANEYRGLNLSSPPRLTWLSSPEDIPAALQARAAEMVILMSGLAEPELINLKQRIDSFVPHLPVVVLTHREIKESARLKRKDLDHCFLWTGDAELLLAIVKLTEDKMNIAHDTQEAGIRNIILVEDSPSYISSFLPILYRALVQQAQAVIQEGLNQEHRLLVMRARPKILVAETFEGAMEYFRQYEQYVLGVISDVRYPHNGVLDPSAGVTLLSLIKKERKDIPLLLASSESVNKWYAKEIPCEFIDKNSPLLLAELHKFVSEHLGFGDFIFRNKDGIEIDRAHTMFQLQQKLDQIPADVFLEHCLNNDFSRWFFARTETELACVMRPLTAEDFENSVETMRTFVIQQIRNRLQQRQKGVVVTFKENNFDPQTDFLKIGEGSIGGKARSLAFMFRLIEQSSWLNKKYPNINIITPKVLSIATEGFDSFLRLNDLGYLADEDFKDEEVIAICLKAKLPEWLTRKLRIFLDKIKTPLAVRSSSLLEDAQYQAYAGLYSTVMLTNTHPDIEVRYAELATAVKKVYASTFFQSPKSFSRRVKLRTDEEKMGVIIQEVIGRRFDDYFYPAISGVAQSKNFYPFGRMKTDDGIASIAMGLGKTVMDGGQAYRFCPKCPHVQPQFIDLQETLKNSQNTFYSLYMGDPNLAPKVEEQEGALVQRRVYNAEPNGPISFLASSYLPQEGIIRETASIPGSSKVLLFAQVLKHGLFPLPDLLNDVLSLAEEAMGGPVELEFCVNMDMDGSNAEFALLQLRPMSSLSGLSAVTITKQERAAAFCYSKHALGNSESNDIYDIIFIHPDDFDVAKTLEIKQEILECNKQMLREERKYLLVGPGRWGTSDRWLGVPVIWNDISGVSAIVEAYTEHLRVEPSQGSHFFHCITTLGINYVMITNSNDEFIHWEWLTTIPVHYKGKFITHIRFESPITIKVDGRTAECTMLRPSSHTPTMPIV</sequence>
<dbReference type="GO" id="GO:0016301">
    <property type="term" value="F:kinase activity"/>
    <property type="evidence" value="ECO:0007669"/>
    <property type="project" value="UniProtKB-KW"/>
</dbReference>
<dbReference type="SUPFAM" id="SSF56059">
    <property type="entry name" value="Glutathione synthetase ATP-binding domain-like"/>
    <property type="match status" value="1"/>
</dbReference>
<protein>
    <submittedName>
        <fullName evidence="2">Pyruvate phosphate dikinase, PEP/pyruvate binding domain</fullName>
    </submittedName>
</protein>
<dbReference type="InterPro" id="IPR013815">
    <property type="entry name" value="ATP_grasp_subdomain_1"/>
</dbReference>
<dbReference type="Pfam" id="PF01326">
    <property type="entry name" value="PPDK_N"/>
    <property type="match status" value="1"/>
</dbReference>
<dbReference type="Gene3D" id="3.30.1490.20">
    <property type="entry name" value="ATP-grasp fold, A domain"/>
    <property type="match status" value="1"/>
</dbReference>
<comment type="caution">
    <text evidence="2">The sequence shown here is derived from an EMBL/GenBank/DDBJ whole genome shotgun (WGS) entry which is preliminary data.</text>
</comment>
<evidence type="ECO:0000313" key="3">
    <source>
        <dbReference type="Proteomes" id="UP000184001"/>
    </source>
</evidence>
<keyword evidence="2" id="KW-0808">Transferase</keyword>
<dbReference type="AlphaFoldDB" id="A0A8G2FIK3"/>
<keyword evidence="2" id="KW-0418">Kinase</keyword>
<dbReference type="EMBL" id="FQZR01000005">
    <property type="protein sequence ID" value="SHJ41610.1"/>
    <property type="molecule type" value="Genomic_DNA"/>
</dbReference>
<accession>A0A8G2FIK3</accession>
<dbReference type="InterPro" id="IPR002192">
    <property type="entry name" value="PPDK_AMP/ATP-bd"/>
</dbReference>
<reference evidence="2 3" key="1">
    <citation type="submission" date="2016-11" db="EMBL/GenBank/DDBJ databases">
        <authorList>
            <person name="Varghese N."/>
            <person name="Submissions S."/>
        </authorList>
    </citation>
    <scope>NUCLEOTIDE SEQUENCE [LARGE SCALE GENOMIC DNA]</scope>
    <source>
        <strain evidence="2 3">DSM 17919</strain>
    </source>
</reference>
<name>A0A8G2FIK3_9BACT</name>